<dbReference type="Gene3D" id="2.60.130.10">
    <property type="entry name" value="Aromatic compound dioxygenase"/>
    <property type="match status" value="1"/>
</dbReference>
<dbReference type="SUPFAM" id="SSF49482">
    <property type="entry name" value="Aromatic compound dioxygenase"/>
    <property type="match status" value="1"/>
</dbReference>
<dbReference type="InterPro" id="IPR000627">
    <property type="entry name" value="Intradiol_dOase_C"/>
</dbReference>
<evidence type="ECO:0000256" key="2">
    <source>
        <dbReference type="SAM" id="SignalP"/>
    </source>
</evidence>
<accession>A0A1Q8S4A7</accession>
<evidence type="ECO:0000259" key="3">
    <source>
        <dbReference type="Pfam" id="PF00775"/>
    </source>
</evidence>
<evidence type="ECO:0000313" key="5">
    <source>
        <dbReference type="Proteomes" id="UP000186583"/>
    </source>
</evidence>
<sequence>MVRICTLSTAGLALASYVSAHPGEHHSHDHMKRNIQLRDNVAAIGQRSLSSCSNSAGALAMKKRAVERRAQKVKEIREKKGLKAQQAARKYRRDADDLVAWEAVNHNMTGVSTNSIFSAIDDVFSANTSCVLAPEITDGPYYIAGEYLRSNTIEAEYCDGVPVFLEVQYVDVSTCEPIPTVAVDIWNCNATGIYSGISTSGNYAADGLNSTYLRGIQLTDHDGVVQFETIFPGHYEGRATHTHLLAHTNATLQPNGTISIWDAPVSHIGQLFWPETLRSAVEELYPYNTNEQSVTSNADDMWSILQADASYDPFPQFVYLSDDLQDGLFAWIQIGVNASADYTDDEYYNIAGYIDAEGGHSTGSSVGGAPGGGGPGGNGTANGTMTGAPPSGSGAPTS</sequence>
<proteinExistence type="predicted"/>
<dbReference type="EMBL" id="MPGH01000019">
    <property type="protein sequence ID" value="OLN96221.1"/>
    <property type="molecule type" value="Genomic_DNA"/>
</dbReference>
<feature type="domain" description="Intradiol ring-cleavage dioxygenases" evidence="3">
    <location>
        <begin position="139"/>
        <end position="239"/>
    </location>
</feature>
<feature type="compositionally biased region" description="Gly residues" evidence="1">
    <location>
        <begin position="365"/>
        <end position="380"/>
    </location>
</feature>
<protein>
    <recommendedName>
        <fullName evidence="3">Intradiol ring-cleavage dioxygenases domain-containing protein</fullName>
    </recommendedName>
</protein>
<dbReference type="OrthoDB" id="121380at2759"/>
<keyword evidence="5" id="KW-1185">Reference proteome</keyword>
<dbReference type="InterPro" id="IPR015889">
    <property type="entry name" value="Intradiol_dOase_core"/>
</dbReference>
<evidence type="ECO:0000313" key="4">
    <source>
        <dbReference type="EMBL" id="OLN96221.1"/>
    </source>
</evidence>
<comment type="caution">
    <text evidence="4">The sequence shown here is derived from an EMBL/GenBank/DDBJ whole genome shotgun (WGS) entry which is preliminary data.</text>
</comment>
<feature type="signal peptide" evidence="2">
    <location>
        <begin position="1"/>
        <end position="20"/>
    </location>
</feature>
<organism evidence="4 5">
    <name type="scientific">Colletotrichum chlorophyti</name>
    <dbReference type="NCBI Taxonomy" id="708187"/>
    <lineage>
        <taxon>Eukaryota</taxon>
        <taxon>Fungi</taxon>
        <taxon>Dikarya</taxon>
        <taxon>Ascomycota</taxon>
        <taxon>Pezizomycotina</taxon>
        <taxon>Sordariomycetes</taxon>
        <taxon>Hypocreomycetidae</taxon>
        <taxon>Glomerellales</taxon>
        <taxon>Glomerellaceae</taxon>
        <taxon>Colletotrichum</taxon>
    </lineage>
</organism>
<dbReference type="GO" id="GO:0016702">
    <property type="term" value="F:oxidoreductase activity, acting on single donors with incorporation of molecular oxygen, incorporation of two atoms of oxygen"/>
    <property type="evidence" value="ECO:0007669"/>
    <property type="project" value="InterPro"/>
</dbReference>
<feature type="chain" id="PRO_5011960362" description="Intradiol ring-cleavage dioxygenases domain-containing protein" evidence="2">
    <location>
        <begin position="21"/>
        <end position="398"/>
    </location>
</feature>
<keyword evidence="2" id="KW-0732">Signal</keyword>
<dbReference type="GO" id="GO:0008199">
    <property type="term" value="F:ferric iron binding"/>
    <property type="evidence" value="ECO:0007669"/>
    <property type="project" value="InterPro"/>
</dbReference>
<gene>
    <name evidence="4" type="ORF">CCHL11_04492</name>
</gene>
<reference evidence="4 5" key="1">
    <citation type="submission" date="2016-11" db="EMBL/GenBank/DDBJ databases">
        <title>Draft Genome Assembly of Colletotrichum chlorophyti a pathogen of herbaceous plants.</title>
        <authorList>
            <person name="Gan P."/>
            <person name="Narusaka M."/>
            <person name="Tsushima A."/>
            <person name="Narusaka Y."/>
            <person name="Takano Y."/>
            <person name="Shirasu K."/>
        </authorList>
    </citation>
    <scope>NUCLEOTIDE SEQUENCE [LARGE SCALE GENOMIC DNA]</scope>
    <source>
        <strain evidence="4 5">NTL11</strain>
    </source>
</reference>
<feature type="compositionally biased region" description="Low complexity" evidence="1">
    <location>
        <begin position="381"/>
        <end position="390"/>
    </location>
</feature>
<dbReference type="Proteomes" id="UP000186583">
    <property type="component" value="Unassembled WGS sequence"/>
</dbReference>
<dbReference type="PANTHER" id="PTHR34315:SF2">
    <property type="entry name" value="ANCHORED DIOXYGENASE, PUTATIVE (AFU_ORTHOLOGUE AFUA_3G01800)-RELATED"/>
    <property type="match status" value="1"/>
</dbReference>
<dbReference type="STRING" id="708187.A0A1Q8S4A7"/>
<dbReference type="Pfam" id="PF00775">
    <property type="entry name" value="Dioxygenase_C"/>
    <property type="match status" value="1"/>
</dbReference>
<dbReference type="CDD" id="cd03457">
    <property type="entry name" value="intradiol_dioxygenase_like"/>
    <property type="match status" value="1"/>
</dbReference>
<dbReference type="PANTHER" id="PTHR34315">
    <property type="match status" value="1"/>
</dbReference>
<evidence type="ECO:0000256" key="1">
    <source>
        <dbReference type="SAM" id="MobiDB-lite"/>
    </source>
</evidence>
<name>A0A1Q8S4A7_9PEZI</name>
<feature type="region of interest" description="Disordered" evidence="1">
    <location>
        <begin position="362"/>
        <end position="398"/>
    </location>
</feature>
<dbReference type="AlphaFoldDB" id="A0A1Q8S4A7"/>